<dbReference type="EMBL" id="JBAJEX010000001">
    <property type="protein sequence ID" value="MEO1765668.1"/>
    <property type="molecule type" value="Genomic_DNA"/>
</dbReference>
<name>A0ABV0EAJ6_9BURK</name>
<dbReference type="SFLD" id="SFLDG00178">
    <property type="entry name" value="enolase"/>
    <property type="match status" value="1"/>
</dbReference>
<evidence type="ECO:0000256" key="2">
    <source>
        <dbReference type="ARBA" id="ARBA00009604"/>
    </source>
</evidence>
<keyword evidence="7 10" id="KW-0324">Glycolysis</keyword>
<dbReference type="SMART" id="SM01192">
    <property type="entry name" value="Enolase_C"/>
    <property type="match status" value="1"/>
</dbReference>
<dbReference type="Pfam" id="PF03952">
    <property type="entry name" value="Enolase_N"/>
    <property type="match status" value="1"/>
</dbReference>
<dbReference type="Proteomes" id="UP001482231">
    <property type="component" value="Unassembled WGS sequence"/>
</dbReference>
<dbReference type="SUPFAM" id="SSF54826">
    <property type="entry name" value="Enolase N-terminal domain-like"/>
    <property type="match status" value="1"/>
</dbReference>
<dbReference type="EC" id="4.2.1.11" evidence="3 10"/>
<feature type="active site" description="Proton donor" evidence="10">
    <location>
        <position position="205"/>
    </location>
</feature>
<dbReference type="PANTHER" id="PTHR11902">
    <property type="entry name" value="ENOLASE"/>
    <property type="match status" value="1"/>
</dbReference>
<dbReference type="PIRSF" id="PIRSF001400">
    <property type="entry name" value="Enolase"/>
    <property type="match status" value="1"/>
</dbReference>
<dbReference type="CDD" id="cd03313">
    <property type="entry name" value="enolase"/>
    <property type="match status" value="1"/>
</dbReference>
<feature type="binding site" evidence="10">
    <location>
        <position position="242"/>
    </location>
    <ligand>
        <name>Mg(2+)</name>
        <dbReference type="ChEBI" id="CHEBI:18420"/>
    </ligand>
</feature>
<dbReference type="Gene3D" id="3.30.390.10">
    <property type="entry name" value="Enolase-like, N-terminal domain"/>
    <property type="match status" value="1"/>
</dbReference>
<keyword evidence="6 10" id="KW-0460">Magnesium</keyword>
<dbReference type="HAMAP" id="MF_00318">
    <property type="entry name" value="Enolase"/>
    <property type="match status" value="1"/>
</dbReference>
<dbReference type="SFLD" id="SFLDS00001">
    <property type="entry name" value="Enolase"/>
    <property type="match status" value="1"/>
</dbReference>
<dbReference type="InterPro" id="IPR000941">
    <property type="entry name" value="Enolase"/>
</dbReference>
<protein>
    <recommendedName>
        <fullName evidence="4 10">Enolase</fullName>
        <ecNumber evidence="3 10">4.2.1.11</ecNumber>
    </recommendedName>
    <alternativeName>
        <fullName evidence="10">2-phospho-D-glycerate hydro-lyase</fullName>
    </alternativeName>
    <alternativeName>
        <fullName evidence="10">2-phosphoglycerate dehydratase</fullName>
    </alternativeName>
</protein>
<comment type="catalytic activity">
    <reaction evidence="10">
        <text>(2R)-2-phosphoglycerate = phosphoenolpyruvate + H2O</text>
        <dbReference type="Rhea" id="RHEA:10164"/>
        <dbReference type="ChEBI" id="CHEBI:15377"/>
        <dbReference type="ChEBI" id="CHEBI:58289"/>
        <dbReference type="ChEBI" id="CHEBI:58702"/>
        <dbReference type="EC" id="4.2.1.11"/>
    </reaction>
</comment>
<evidence type="ECO:0000256" key="5">
    <source>
        <dbReference type="ARBA" id="ARBA00022525"/>
    </source>
</evidence>
<feature type="domain" description="Enolase C-terminal TIM barrel" evidence="11">
    <location>
        <begin position="139"/>
        <end position="425"/>
    </location>
</feature>
<dbReference type="NCBIfam" id="TIGR01060">
    <property type="entry name" value="eno"/>
    <property type="match status" value="1"/>
</dbReference>
<dbReference type="InterPro" id="IPR036849">
    <property type="entry name" value="Enolase-like_C_sf"/>
</dbReference>
<evidence type="ECO:0000256" key="6">
    <source>
        <dbReference type="ARBA" id="ARBA00022842"/>
    </source>
</evidence>
<evidence type="ECO:0000256" key="1">
    <source>
        <dbReference type="ARBA" id="ARBA00005031"/>
    </source>
</evidence>
<comment type="function">
    <text evidence="9 10">Catalyzes the reversible conversion of 2-phosphoglycerate (2-PG) into phosphoenolpyruvate (PEP). It is essential for the degradation of carbohydrates via glycolysis.</text>
</comment>
<sequence length="427" mass="45620">MSAIVDVIAREILDSRGNPTVEADVLLESGVIGRAAVPSGASTGSKEAIELRDGDAQRYGGKGVLKAVENVNTEICEAIIGLDAEEQTFIDRTLIELDGTENKGRLGANAILAVSLAVAKAAAEESGLSLYRYLGGAGAMALPVPMMNIINGGAHANNSVDMQEFMIIPVGAPSFRDAVRYGAEVFHALKKLLEHRGHVTTVGDEGGFAPNLESNEAALKLIVEAIEAAGYLPGADVAIGLDCASSEFYQDGKYVLASEGRSMTSAEFADHLAGWVDRYPIISIEDGMSEHDWAGWKLLTERLGRRIQLVGDDVFVTNSRILKEGIAQGIANSVLIKINQIGTLTETFQCIETAKRARYTAVVSHRSGETEDTTIADIAVATNALQIKTGSLSRSERIAKYNQLLRIEEELGDNATYAGREAFHQLG</sequence>
<dbReference type="PROSITE" id="PS00164">
    <property type="entry name" value="ENOLASE"/>
    <property type="match status" value="1"/>
</dbReference>
<keyword evidence="10" id="KW-0479">Metal-binding</keyword>
<dbReference type="Pfam" id="PF00113">
    <property type="entry name" value="Enolase_C"/>
    <property type="match status" value="1"/>
</dbReference>
<evidence type="ECO:0000256" key="9">
    <source>
        <dbReference type="ARBA" id="ARBA00045763"/>
    </source>
</evidence>
<evidence type="ECO:0000256" key="10">
    <source>
        <dbReference type="HAMAP-Rule" id="MF_00318"/>
    </source>
</evidence>
<dbReference type="RefSeq" id="WP_347306027.1">
    <property type="nucleotide sequence ID" value="NZ_JBAJEX010000001.1"/>
</dbReference>
<comment type="similarity">
    <text evidence="2 10">Belongs to the enolase family.</text>
</comment>
<keyword evidence="10" id="KW-0963">Cytoplasm</keyword>
<feature type="binding site" evidence="10">
    <location>
        <position position="312"/>
    </location>
    <ligand>
        <name>Mg(2+)</name>
        <dbReference type="ChEBI" id="CHEBI:18420"/>
    </ligand>
</feature>
<proteinExistence type="inferred from homology"/>
<feature type="binding site" evidence="10">
    <location>
        <position position="285"/>
    </location>
    <ligand>
        <name>Mg(2+)</name>
        <dbReference type="ChEBI" id="CHEBI:18420"/>
    </ligand>
</feature>
<dbReference type="Gene3D" id="3.20.20.120">
    <property type="entry name" value="Enolase-like C-terminal domain"/>
    <property type="match status" value="1"/>
</dbReference>
<feature type="binding site" evidence="10">
    <location>
        <position position="337"/>
    </location>
    <ligand>
        <name>(2R)-2-phosphoglycerate</name>
        <dbReference type="ChEBI" id="CHEBI:58289"/>
    </ligand>
</feature>
<organism evidence="13 14">
    <name type="scientific">Thiobacter aerophilum</name>
    <dbReference type="NCBI Taxonomy" id="3121275"/>
    <lineage>
        <taxon>Bacteria</taxon>
        <taxon>Pseudomonadati</taxon>
        <taxon>Pseudomonadota</taxon>
        <taxon>Betaproteobacteria</taxon>
        <taxon>Burkholderiales</taxon>
        <taxon>Thiobacteraceae</taxon>
        <taxon>Thiobacter</taxon>
    </lineage>
</organism>
<keyword evidence="5 10" id="KW-0964">Secreted</keyword>
<evidence type="ECO:0000313" key="14">
    <source>
        <dbReference type="Proteomes" id="UP001482231"/>
    </source>
</evidence>
<feature type="domain" description="Enolase N-terminal" evidence="12">
    <location>
        <begin position="4"/>
        <end position="134"/>
    </location>
</feature>
<keyword evidence="8 10" id="KW-0456">Lyase</keyword>
<evidence type="ECO:0000313" key="13">
    <source>
        <dbReference type="EMBL" id="MEO1765668.1"/>
    </source>
</evidence>
<comment type="cofactor">
    <cofactor evidence="10">
        <name>Mg(2+)</name>
        <dbReference type="ChEBI" id="CHEBI:18420"/>
    </cofactor>
    <text evidence="10">Binds a second Mg(2+) ion via substrate during catalysis.</text>
</comment>
<dbReference type="SUPFAM" id="SSF51604">
    <property type="entry name" value="Enolase C-terminal domain-like"/>
    <property type="match status" value="1"/>
</dbReference>
<dbReference type="InterPro" id="IPR029017">
    <property type="entry name" value="Enolase-like_N"/>
</dbReference>
<dbReference type="InterPro" id="IPR020809">
    <property type="entry name" value="Enolase_CS"/>
</dbReference>
<dbReference type="PANTHER" id="PTHR11902:SF1">
    <property type="entry name" value="ENOLASE"/>
    <property type="match status" value="1"/>
</dbReference>
<keyword evidence="14" id="KW-1185">Reference proteome</keyword>
<feature type="binding site" evidence="10">
    <location>
        <position position="388"/>
    </location>
    <ligand>
        <name>(2R)-2-phosphoglycerate</name>
        <dbReference type="ChEBI" id="CHEBI:58289"/>
    </ligand>
</feature>
<dbReference type="InterPro" id="IPR020811">
    <property type="entry name" value="Enolase_N"/>
</dbReference>
<comment type="pathway">
    <text evidence="1 10">Carbohydrate degradation; glycolysis; pyruvate from D-glyceraldehyde 3-phosphate: step 4/5.</text>
</comment>
<feature type="binding site" evidence="10">
    <location>
        <position position="163"/>
    </location>
    <ligand>
        <name>(2R)-2-phosphoglycerate</name>
        <dbReference type="ChEBI" id="CHEBI:58289"/>
    </ligand>
</feature>
<evidence type="ECO:0000256" key="3">
    <source>
        <dbReference type="ARBA" id="ARBA00012058"/>
    </source>
</evidence>
<evidence type="ECO:0000256" key="7">
    <source>
        <dbReference type="ARBA" id="ARBA00023152"/>
    </source>
</evidence>
<dbReference type="InterPro" id="IPR020810">
    <property type="entry name" value="Enolase_C"/>
</dbReference>
<comment type="subcellular location">
    <subcellularLocation>
        <location evidence="10">Cytoplasm</location>
    </subcellularLocation>
    <subcellularLocation>
        <location evidence="10">Secreted</location>
    </subcellularLocation>
    <subcellularLocation>
        <location evidence="10">Cell surface</location>
    </subcellularLocation>
    <text evidence="10">Fractions of enolase are present in both the cytoplasm and on the cell surface.</text>
</comment>
<feature type="binding site" evidence="10">
    <location>
        <position position="367"/>
    </location>
    <ligand>
        <name>(2R)-2-phosphoglycerate</name>
        <dbReference type="ChEBI" id="CHEBI:58289"/>
    </ligand>
</feature>
<evidence type="ECO:0000259" key="11">
    <source>
        <dbReference type="SMART" id="SM01192"/>
    </source>
</evidence>
<dbReference type="PRINTS" id="PR00148">
    <property type="entry name" value="ENOLASE"/>
</dbReference>
<feature type="binding site" evidence="10">
    <location>
        <position position="366"/>
    </location>
    <ligand>
        <name>(2R)-2-phosphoglycerate</name>
        <dbReference type="ChEBI" id="CHEBI:58289"/>
    </ligand>
</feature>
<evidence type="ECO:0000256" key="4">
    <source>
        <dbReference type="ARBA" id="ARBA00017068"/>
    </source>
</evidence>
<feature type="active site" description="Proton acceptor" evidence="10">
    <location>
        <position position="337"/>
    </location>
</feature>
<gene>
    <name evidence="10 13" type="primary">eno</name>
    <name evidence="13" type="ORF">V6E02_00330</name>
</gene>
<dbReference type="SFLD" id="SFLDF00002">
    <property type="entry name" value="enolase"/>
    <property type="match status" value="1"/>
</dbReference>
<comment type="caution">
    <text evidence="13">The sequence shown here is derived from an EMBL/GenBank/DDBJ whole genome shotgun (WGS) entry which is preliminary data.</text>
</comment>
<reference evidence="13 14" key="1">
    <citation type="submission" date="2024-02" db="EMBL/GenBank/DDBJ databases">
        <title>New thermophilic sulfur-oxidizing bacteria from a hot springs of the Uzon caldera (Kamchatka, Russia).</title>
        <authorList>
            <person name="Dukat A.M."/>
            <person name="Elcheninov A.G."/>
            <person name="Frolov E.N."/>
        </authorList>
    </citation>
    <scope>NUCLEOTIDE SEQUENCE [LARGE SCALE GENOMIC DNA]</scope>
    <source>
        <strain evidence="13 14">AK1</strain>
    </source>
</reference>
<evidence type="ECO:0000259" key="12">
    <source>
        <dbReference type="SMART" id="SM01193"/>
    </source>
</evidence>
<dbReference type="SMART" id="SM01193">
    <property type="entry name" value="Enolase_N"/>
    <property type="match status" value="1"/>
</dbReference>
<evidence type="ECO:0000256" key="8">
    <source>
        <dbReference type="ARBA" id="ARBA00023239"/>
    </source>
</evidence>
<accession>A0ABV0EAJ6</accession>
<dbReference type="GO" id="GO:0004634">
    <property type="term" value="F:phosphopyruvate hydratase activity"/>
    <property type="evidence" value="ECO:0007669"/>
    <property type="project" value="UniProtKB-EC"/>
</dbReference>